<gene>
    <name evidence="1" type="ORF">AVEN_153204_1</name>
</gene>
<protein>
    <submittedName>
        <fullName evidence="1">Uncharacterized protein</fullName>
    </submittedName>
</protein>
<proteinExistence type="predicted"/>
<evidence type="ECO:0000313" key="2">
    <source>
        <dbReference type="Proteomes" id="UP000499080"/>
    </source>
</evidence>
<accession>A0A4Y2WL09</accession>
<dbReference type="PANTHER" id="PTHR31511:SF12">
    <property type="entry name" value="RHO TERMINATION FACTOR N-TERMINAL DOMAIN-CONTAINING PROTEIN"/>
    <property type="match status" value="1"/>
</dbReference>
<dbReference type="EMBL" id="BGPR01061711">
    <property type="protein sequence ID" value="GBO37336.1"/>
    <property type="molecule type" value="Genomic_DNA"/>
</dbReference>
<comment type="caution">
    <text evidence="1">The sequence shown here is derived from an EMBL/GenBank/DDBJ whole genome shotgun (WGS) entry which is preliminary data.</text>
</comment>
<dbReference type="PANTHER" id="PTHR31511">
    <property type="entry name" value="PROTEIN CBG23764"/>
    <property type="match status" value="1"/>
</dbReference>
<name>A0A4Y2WL09_ARAVE</name>
<sequence length="112" mass="12905">MFLCRHCLLHFSEENALKELKKNYSIHEFARIKVSENTLLPFKNIRHSLKVPFVGYADFECRTESITSCSSSSARSFTEKDQKHDISGSVSLCAVQMGYPNLRLFIYSYEKG</sequence>
<organism evidence="1 2">
    <name type="scientific">Araneus ventricosus</name>
    <name type="common">Orbweaver spider</name>
    <name type="synonym">Epeira ventricosa</name>
    <dbReference type="NCBI Taxonomy" id="182803"/>
    <lineage>
        <taxon>Eukaryota</taxon>
        <taxon>Metazoa</taxon>
        <taxon>Ecdysozoa</taxon>
        <taxon>Arthropoda</taxon>
        <taxon>Chelicerata</taxon>
        <taxon>Arachnida</taxon>
        <taxon>Araneae</taxon>
        <taxon>Araneomorphae</taxon>
        <taxon>Entelegynae</taxon>
        <taxon>Araneoidea</taxon>
        <taxon>Araneidae</taxon>
        <taxon>Araneus</taxon>
    </lineage>
</organism>
<reference evidence="1 2" key="1">
    <citation type="journal article" date="2019" name="Sci. Rep.">
        <title>Orb-weaving spider Araneus ventricosus genome elucidates the spidroin gene catalogue.</title>
        <authorList>
            <person name="Kono N."/>
            <person name="Nakamura H."/>
            <person name="Ohtoshi R."/>
            <person name="Moran D.A.P."/>
            <person name="Shinohara A."/>
            <person name="Yoshida Y."/>
            <person name="Fujiwara M."/>
            <person name="Mori M."/>
            <person name="Tomita M."/>
            <person name="Arakawa K."/>
        </authorList>
    </citation>
    <scope>NUCLEOTIDE SEQUENCE [LARGE SCALE GENOMIC DNA]</scope>
</reference>
<keyword evidence="2" id="KW-1185">Reference proteome</keyword>
<dbReference type="Proteomes" id="UP000499080">
    <property type="component" value="Unassembled WGS sequence"/>
</dbReference>
<dbReference type="AlphaFoldDB" id="A0A4Y2WL09"/>
<evidence type="ECO:0000313" key="1">
    <source>
        <dbReference type="EMBL" id="GBO37336.1"/>
    </source>
</evidence>